<protein>
    <submittedName>
        <fullName evidence="2">Uncharacterized protein</fullName>
    </submittedName>
</protein>
<accession>A0ABX1LF26</accession>
<gene>
    <name evidence="2" type="ORF">HHU10_14535</name>
</gene>
<feature type="compositionally biased region" description="Basic and acidic residues" evidence="1">
    <location>
        <begin position="47"/>
        <end position="56"/>
    </location>
</feature>
<keyword evidence="3" id="KW-1185">Reference proteome</keyword>
<proteinExistence type="predicted"/>
<reference evidence="2 3" key="1">
    <citation type="submission" date="2020-04" db="EMBL/GenBank/DDBJ databases">
        <title>MicrobeNet Type strains.</title>
        <authorList>
            <person name="Nicholson A.C."/>
        </authorList>
    </citation>
    <scope>NUCLEOTIDE SEQUENCE [LARGE SCALE GENOMIC DNA]</scope>
    <source>
        <strain evidence="2 3">ATCC BAA-330</strain>
    </source>
</reference>
<comment type="caution">
    <text evidence="2">The sequence shown here is derived from an EMBL/GenBank/DDBJ whole genome shotgun (WGS) entry which is preliminary data.</text>
</comment>
<evidence type="ECO:0000256" key="1">
    <source>
        <dbReference type="SAM" id="MobiDB-lite"/>
    </source>
</evidence>
<evidence type="ECO:0000313" key="2">
    <source>
        <dbReference type="EMBL" id="NMD56832.1"/>
    </source>
</evidence>
<name>A0ABX1LF26_9ACTN</name>
<dbReference type="EMBL" id="JABARZ010000014">
    <property type="protein sequence ID" value="NMD56832.1"/>
    <property type="molecule type" value="Genomic_DNA"/>
</dbReference>
<organism evidence="2 3">
    <name type="scientific">Tsukamurella columbiensis</name>
    <dbReference type="NCBI Taxonomy" id="128509"/>
    <lineage>
        <taxon>Bacteria</taxon>
        <taxon>Bacillati</taxon>
        <taxon>Actinomycetota</taxon>
        <taxon>Actinomycetes</taxon>
        <taxon>Mycobacteriales</taxon>
        <taxon>Tsukamurellaceae</taxon>
        <taxon>Tsukamurella</taxon>
    </lineage>
</organism>
<evidence type="ECO:0000313" key="3">
    <source>
        <dbReference type="Proteomes" id="UP000556611"/>
    </source>
</evidence>
<feature type="region of interest" description="Disordered" evidence="1">
    <location>
        <begin position="1"/>
        <end position="71"/>
    </location>
</feature>
<dbReference type="Proteomes" id="UP000556611">
    <property type="component" value="Unassembled WGS sequence"/>
</dbReference>
<sequence length="71" mass="7532">MAPPQPGAGDPVAPTSMHPVGARRHAQPRPIQPAPRPATGETATRPKTPETEEYDHNPATSIGLPPQRPQD</sequence>